<dbReference type="Proteomes" id="UP000316714">
    <property type="component" value="Unassembled WGS sequence"/>
</dbReference>
<keyword evidence="1" id="KW-0175">Coiled coil</keyword>
<protein>
    <submittedName>
        <fullName evidence="3">Putative zinc ribbon domain protein</fullName>
    </submittedName>
</protein>
<dbReference type="AlphaFoldDB" id="A0A5C5VCP7"/>
<dbReference type="OrthoDB" id="260976at2"/>
<name>A0A5C5VCP7_9BACT</name>
<dbReference type="InterPro" id="IPR056003">
    <property type="entry name" value="CT398_CC_hairpin"/>
</dbReference>
<dbReference type="RefSeq" id="WP_146563264.1">
    <property type="nucleotide sequence ID" value="NZ_SIHJ01000001.1"/>
</dbReference>
<proteinExistence type="predicted"/>
<sequence>MSTTTVPAESLMELHRLLQQLEDLRGRLERGPRQIAAHQASVAKLEAAAAAAHELVKQTRMAADAKQLDLKSGEQRIDNWKVKLNECSSNKEYQALGEQIAAAEMANSVMEDEILEALGRVDTLTAAAAQADEDLAKGRQELQRVTKQVEDSADVIRADIERVEGERVEADAKLPSDFRAEYQRIVKAKGADGLSAVEGKTCTGCGQQITLNMQNTLAMSRPAFCQSCGAVLYLGG</sequence>
<gene>
    <name evidence="3" type="ORF">KOR34_12990</name>
</gene>
<accession>A0A5C5VCP7</accession>
<evidence type="ECO:0000256" key="1">
    <source>
        <dbReference type="SAM" id="Coils"/>
    </source>
</evidence>
<dbReference type="Gene3D" id="1.10.287.1490">
    <property type="match status" value="1"/>
</dbReference>
<evidence type="ECO:0000259" key="2">
    <source>
        <dbReference type="Pfam" id="PF24481"/>
    </source>
</evidence>
<evidence type="ECO:0000313" key="4">
    <source>
        <dbReference type="Proteomes" id="UP000316714"/>
    </source>
</evidence>
<evidence type="ECO:0000313" key="3">
    <source>
        <dbReference type="EMBL" id="TWT36394.1"/>
    </source>
</evidence>
<feature type="coiled-coil region" evidence="1">
    <location>
        <begin position="93"/>
        <end position="148"/>
    </location>
</feature>
<reference evidence="3 4" key="1">
    <citation type="submission" date="2019-02" db="EMBL/GenBank/DDBJ databases">
        <title>Deep-cultivation of Planctomycetes and their phenomic and genomic characterization uncovers novel biology.</title>
        <authorList>
            <person name="Wiegand S."/>
            <person name="Jogler M."/>
            <person name="Boedeker C."/>
            <person name="Pinto D."/>
            <person name="Vollmers J."/>
            <person name="Rivas-Marin E."/>
            <person name="Kohn T."/>
            <person name="Peeters S.H."/>
            <person name="Heuer A."/>
            <person name="Rast P."/>
            <person name="Oberbeckmann S."/>
            <person name="Bunk B."/>
            <person name="Jeske O."/>
            <person name="Meyerdierks A."/>
            <person name="Storesund J.E."/>
            <person name="Kallscheuer N."/>
            <person name="Luecker S."/>
            <person name="Lage O.M."/>
            <person name="Pohl T."/>
            <person name="Merkel B.J."/>
            <person name="Hornburger P."/>
            <person name="Mueller R.-W."/>
            <person name="Bruemmer F."/>
            <person name="Labrenz M."/>
            <person name="Spormann A.M."/>
            <person name="Op Den Camp H."/>
            <person name="Overmann J."/>
            <person name="Amann R."/>
            <person name="Jetten M.S.M."/>
            <person name="Mascher T."/>
            <person name="Medema M.H."/>
            <person name="Devos D.P."/>
            <person name="Kaster A.-K."/>
            <person name="Ovreas L."/>
            <person name="Rohde M."/>
            <person name="Galperin M.Y."/>
            <person name="Jogler C."/>
        </authorList>
    </citation>
    <scope>NUCLEOTIDE SEQUENCE [LARGE SCALE GENOMIC DNA]</scope>
    <source>
        <strain evidence="3 4">KOR34</strain>
    </source>
</reference>
<dbReference type="EMBL" id="SIHJ01000001">
    <property type="protein sequence ID" value="TWT36394.1"/>
    <property type="molecule type" value="Genomic_DNA"/>
</dbReference>
<comment type="caution">
    <text evidence="3">The sequence shown here is derived from an EMBL/GenBank/DDBJ whole genome shotgun (WGS) entry which is preliminary data.</text>
</comment>
<feature type="domain" description="CT398-like coiled coil hairpin" evidence="2">
    <location>
        <begin position="17"/>
        <end position="189"/>
    </location>
</feature>
<dbReference type="Pfam" id="PF24481">
    <property type="entry name" value="CT398_CC"/>
    <property type="match status" value="1"/>
</dbReference>
<keyword evidence="4" id="KW-1185">Reference proteome</keyword>
<organism evidence="3 4">
    <name type="scientific">Posidoniimonas corsicana</name>
    <dbReference type="NCBI Taxonomy" id="1938618"/>
    <lineage>
        <taxon>Bacteria</taxon>
        <taxon>Pseudomonadati</taxon>
        <taxon>Planctomycetota</taxon>
        <taxon>Planctomycetia</taxon>
        <taxon>Pirellulales</taxon>
        <taxon>Lacipirellulaceae</taxon>
        <taxon>Posidoniimonas</taxon>
    </lineage>
</organism>